<evidence type="ECO:0000256" key="1">
    <source>
        <dbReference type="SAM" id="SignalP"/>
    </source>
</evidence>
<dbReference type="STRING" id="1367422.A0A178Z481"/>
<organism evidence="3 4">
    <name type="scientific">Fonsecaea erecta</name>
    <dbReference type="NCBI Taxonomy" id="1367422"/>
    <lineage>
        <taxon>Eukaryota</taxon>
        <taxon>Fungi</taxon>
        <taxon>Dikarya</taxon>
        <taxon>Ascomycota</taxon>
        <taxon>Pezizomycotina</taxon>
        <taxon>Eurotiomycetes</taxon>
        <taxon>Chaetothyriomycetidae</taxon>
        <taxon>Chaetothyriales</taxon>
        <taxon>Herpotrichiellaceae</taxon>
        <taxon>Fonsecaea</taxon>
    </lineage>
</organism>
<feature type="signal peptide" evidence="1">
    <location>
        <begin position="1"/>
        <end position="26"/>
    </location>
</feature>
<dbReference type="RefSeq" id="XP_018687915.1">
    <property type="nucleotide sequence ID" value="XM_018842502.1"/>
</dbReference>
<comment type="caution">
    <text evidence="3">The sequence shown here is derived from an EMBL/GenBank/DDBJ whole genome shotgun (WGS) entry which is preliminary data.</text>
</comment>
<evidence type="ECO:0000313" key="3">
    <source>
        <dbReference type="EMBL" id="OAP54548.1"/>
    </source>
</evidence>
<accession>A0A178Z481</accession>
<proteinExistence type="predicted"/>
<dbReference type="Proteomes" id="UP000078343">
    <property type="component" value="Unassembled WGS sequence"/>
</dbReference>
<protein>
    <recommendedName>
        <fullName evidence="2">NACHT-NTPase and P-loop NTPases N-terminal domain-containing protein</fullName>
    </recommendedName>
</protein>
<dbReference type="EMBL" id="LVYI01000013">
    <property type="protein sequence ID" value="OAP54548.1"/>
    <property type="molecule type" value="Genomic_DNA"/>
</dbReference>
<sequence length="220" mass="24341">MSGIEVIGVIATVLTLLDAVASVSSALKSASGLPPAFRQVEQRLPLAQSILHDTKKLNLEESVWRAIKPTVEHCEGDVKSLKHIFEGLKLPSKNFNIRRYYNLVKAMGKGNEVENLMKGIFMDLQLLAANHSIRGVVSARVKELDDAVKALSNVPSSVPKEIFESANERNSQNVYGGRAYQNNMSGFNNKQINYNAAVTRNYGRRSNLNYDDDDDESGED</sequence>
<dbReference type="OrthoDB" id="1658288at2759"/>
<reference evidence="3 4" key="1">
    <citation type="submission" date="2016-04" db="EMBL/GenBank/DDBJ databases">
        <title>Draft genome of Fonsecaea erecta CBS 125763.</title>
        <authorList>
            <person name="Weiss V.A."/>
            <person name="Vicente V.A."/>
            <person name="Raittz R.T."/>
            <person name="Moreno L.F."/>
            <person name="De Souza E.M."/>
            <person name="Pedrosa F.O."/>
            <person name="Steffens M.B."/>
            <person name="Faoro H."/>
            <person name="Tadra-Sfeir M.Z."/>
            <person name="Najafzadeh M.J."/>
            <person name="Felipe M.S."/>
            <person name="Teixeira M."/>
            <person name="Sun J."/>
            <person name="Xi L."/>
            <person name="Gomes R."/>
            <person name="De Azevedo C.M."/>
            <person name="Salgado C.G."/>
            <person name="Da Silva M.B."/>
            <person name="Nascimento M.F."/>
            <person name="Queiroz-Telles F."/>
            <person name="Attili D.S."/>
            <person name="Gorbushina A."/>
        </authorList>
    </citation>
    <scope>NUCLEOTIDE SEQUENCE [LARGE SCALE GENOMIC DNA]</scope>
    <source>
        <strain evidence="3 4">CBS 125763</strain>
    </source>
</reference>
<dbReference type="GeneID" id="30015164"/>
<feature type="chain" id="PRO_5008098272" description="NACHT-NTPase and P-loop NTPases N-terminal domain-containing protein" evidence="1">
    <location>
        <begin position="27"/>
        <end position="220"/>
    </location>
</feature>
<name>A0A178Z481_9EURO</name>
<dbReference type="InterPro" id="IPR031352">
    <property type="entry name" value="SesA"/>
</dbReference>
<feature type="domain" description="NACHT-NTPase and P-loop NTPases N-terminal" evidence="2">
    <location>
        <begin position="10"/>
        <end position="127"/>
    </location>
</feature>
<keyword evidence="4" id="KW-1185">Reference proteome</keyword>
<keyword evidence="1" id="KW-0732">Signal</keyword>
<dbReference type="Pfam" id="PF17107">
    <property type="entry name" value="SesA"/>
    <property type="match status" value="1"/>
</dbReference>
<evidence type="ECO:0000313" key="4">
    <source>
        <dbReference type="Proteomes" id="UP000078343"/>
    </source>
</evidence>
<evidence type="ECO:0000259" key="2">
    <source>
        <dbReference type="Pfam" id="PF17107"/>
    </source>
</evidence>
<gene>
    <name evidence="3" type="ORF">AYL99_10996</name>
</gene>
<dbReference type="AlphaFoldDB" id="A0A178Z481"/>